<name>A0A0A9A7K1_ARUDO</name>
<evidence type="ECO:0000313" key="1">
    <source>
        <dbReference type="EMBL" id="JAD47056.1"/>
    </source>
</evidence>
<dbReference type="EMBL" id="GBRH01250839">
    <property type="protein sequence ID" value="JAD47056.1"/>
    <property type="molecule type" value="Transcribed_RNA"/>
</dbReference>
<proteinExistence type="predicted"/>
<reference evidence="1" key="2">
    <citation type="journal article" date="2015" name="Data Brief">
        <title>Shoot transcriptome of the giant reed, Arundo donax.</title>
        <authorList>
            <person name="Barrero R.A."/>
            <person name="Guerrero F.D."/>
            <person name="Moolhuijzen P."/>
            <person name="Goolsby J.A."/>
            <person name="Tidwell J."/>
            <person name="Bellgard S.E."/>
            <person name="Bellgard M.I."/>
        </authorList>
    </citation>
    <scope>NUCLEOTIDE SEQUENCE</scope>
    <source>
        <tissue evidence="1">Shoot tissue taken approximately 20 cm above the soil surface</tissue>
    </source>
</reference>
<protein>
    <submittedName>
        <fullName evidence="1">Uncharacterized protein</fullName>
    </submittedName>
</protein>
<organism evidence="1">
    <name type="scientific">Arundo donax</name>
    <name type="common">Giant reed</name>
    <name type="synonym">Donax arundinaceus</name>
    <dbReference type="NCBI Taxonomy" id="35708"/>
    <lineage>
        <taxon>Eukaryota</taxon>
        <taxon>Viridiplantae</taxon>
        <taxon>Streptophyta</taxon>
        <taxon>Embryophyta</taxon>
        <taxon>Tracheophyta</taxon>
        <taxon>Spermatophyta</taxon>
        <taxon>Magnoliopsida</taxon>
        <taxon>Liliopsida</taxon>
        <taxon>Poales</taxon>
        <taxon>Poaceae</taxon>
        <taxon>PACMAD clade</taxon>
        <taxon>Arundinoideae</taxon>
        <taxon>Arundineae</taxon>
        <taxon>Arundo</taxon>
    </lineage>
</organism>
<accession>A0A0A9A7K1</accession>
<sequence>MERADGGGMQG</sequence>
<reference evidence="1" key="1">
    <citation type="submission" date="2014-09" db="EMBL/GenBank/DDBJ databases">
        <authorList>
            <person name="Magalhaes I.L.F."/>
            <person name="Oliveira U."/>
            <person name="Santos F.R."/>
            <person name="Vidigal T.H.D.A."/>
            <person name="Brescovit A.D."/>
            <person name="Santos A.J."/>
        </authorList>
    </citation>
    <scope>NUCLEOTIDE SEQUENCE</scope>
    <source>
        <tissue evidence="1">Shoot tissue taken approximately 20 cm above the soil surface</tissue>
    </source>
</reference>